<evidence type="ECO:0000256" key="2">
    <source>
        <dbReference type="SAM" id="SignalP"/>
    </source>
</evidence>
<dbReference type="PANTHER" id="PTHR22946:SF12">
    <property type="entry name" value="CONIDIAL PIGMENT BIOSYNTHESIS PROTEIN AYG1 (AFU_ORTHOLOGUE AFUA_2G17550)"/>
    <property type="match status" value="1"/>
</dbReference>
<feature type="chain" id="PRO_5004823657" description="AB hydrolase-1 domain-containing protein" evidence="2">
    <location>
        <begin position="23"/>
        <end position="431"/>
    </location>
</feature>
<accession>W2RKM5</accession>
<dbReference type="eggNOG" id="ENOG502SJDN">
    <property type="taxonomic scope" value="Eukaryota"/>
</dbReference>
<dbReference type="InParanoid" id="W2RKM5"/>
<evidence type="ECO:0000313" key="5">
    <source>
        <dbReference type="Proteomes" id="UP000030752"/>
    </source>
</evidence>
<gene>
    <name evidence="4" type="ORF">HMPREF1541_08561</name>
</gene>
<dbReference type="InterPro" id="IPR050261">
    <property type="entry name" value="FrsA_esterase"/>
</dbReference>
<feature type="signal peptide" evidence="2">
    <location>
        <begin position="1"/>
        <end position="22"/>
    </location>
</feature>
<dbReference type="Gene3D" id="3.40.50.1820">
    <property type="entry name" value="alpha/beta hydrolase"/>
    <property type="match status" value="1"/>
</dbReference>
<dbReference type="GeneID" id="19975900"/>
<dbReference type="RefSeq" id="XP_008721102.1">
    <property type="nucleotide sequence ID" value="XM_008722880.1"/>
</dbReference>
<dbReference type="STRING" id="1220924.W2RKM5"/>
<evidence type="ECO:0000259" key="3">
    <source>
        <dbReference type="Pfam" id="PF12697"/>
    </source>
</evidence>
<dbReference type="AlphaFoldDB" id="W2RKM5"/>
<dbReference type="Proteomes" id="UP000030752">
    <property type="component" value="Unassembled WGS sequence"/>
</dbReference>
<dbReference type="InterPro" id="IPR029058">
    <property type="entry name" value="AB_hydrolase_fold"/>
</dbReference>
<reference evidence="4 5" key="1">
    <citation type="submission" date="2013-03" db="EMBL/GenBank/DDBJ databases">
        <title>The Genome Sequence of Phialophora europaea CBS 101466.</title>
        <authorList>
            <consortium name="The Broad Institute Genomics Platform"/>
            <person name="Cuomo C."/>
            <person name="de Hoog S."/>
            <person name="Gorbushina A."/>
            <person name="Walker B."/>
            <person name="Young S.K."/>
            <person name="Zeng Q."/>
            <person name="Gargeya S."/>
            <person name="Fitzgerald M."/>
            <person name="Haas B."/>
            <person name="Abouelleil A."/>
            <person name="Allen A.W."/>
            <person name="Alvarado L."/>
            <person name="Arachchi H.M."/>
            <person name="Berlin A.M."/>
            <person name="Chapman S.B."/>
            <person name="Gainer-Dewar J."/>
            <person name="Goldberg J."/>
            <person name="Griggs A."/>
            <person name="Gujja S."/>
            <person name="Hansen M."/>
            <person name="Howarth C."/>
            <person name="Imamovic A."/>
            <person name="Ireland A."/>
            <person name="Larimer J."/>
            <person name="McCowan C."/>
            <person name="Murphy C."/>
            <person name="Pearson M."/>
            <person name="Poon T.W."/>
            <person name="Priest M."/>
            <person name="Roberts A."/>
            <person name="Saif S."/>
            <person name="Shea T."/>
            <person name="Sisk P."/>
            <person name="Sykes S."/>
            <person name="Wortman J."/>
            <person name="Nusbaum C."/>
            <person name="Birren B."/>
        </authorList>
    </citation>
    <scope>NUCLEOTIDE SEQUENCE [LARGE SCALE GENOMIC DNA]</scope>
    <source>
        <strain evidence="4 5">CBS 101466</strain>
    </source>
</reference>
<dbReference type="HOGENOM" id="CLU_034451_1_0_1"/>
<feature type="domain" description="AB hydrolase-1" evidence="3">
    <location>
        <begin position="198"/>
        <end position="376"/>
    </location>
</feature>
<dbReference type="Pfam" id="PF12697">
    <property type="entry name" value="Abhydrolase_6"/>
    <property type="match status" value="1"/>
</dbReference>
<sequence>MKPSSACMLGTTIAALLSSTTAQESQDEHPVLLLSEDESFHFELLVPLGEAIYSGADINPLLAAAKTITPGDFDSFSEVFYDLANKTKLQAEDPDNAYDLVNVRDTWFSAATYFRRADFYLHGDWENPLINTLWDEQLAAFDMGLSSLPHPAHRVQIPADNFTIEAIWYAPSYDNSTQRPTLILGNGYDGAQEDLYHTVVVPALARGWNAITYEGPGHPKVRREQNIGFIHNWEAVITPLVDYVLSEKEGVVDPLRLVLFGYSMGGYLSARAAAFESRLSAVLLNGGIYSLYDSYSPQLPPEALELFNAGDQAAFDEAVEAMRAQPDLASNVRWGLEQGLWSFNTRSGFEFFEKTKEFTMEGIIDKIQVPVWIADAEFEGFFKGQSELVHQALGDLATLHVFADTAGYHCQVGALQELNRAMFGWLQKTLY</sequence>
<dbReference type="OrthoDB" id="249703at2759"/>
<dbReference type="Gene3D" id="1.20.1440.110">
    <property type="entry name" value="acylaminoacyl peptidase"/>
    <property type="match status" value="1"/>
</dbReference>
<comment type="similarity">
    <text evidence="1">Belongs to the AB hydrolase superfamily. FUS2 hydrolase family.</text>
</comment>
<name>W2RKM5_CYPE1</name>
<keyword evidence="2" id="KW-0732">Signal</keyword>
<organism evidence="4 5">
    <name type="scientific">Cyphellophora europaea (strain CBS 101466)</name>
    <name type="common">Phialophora europaea</name>
    <dbReference type="NCBI Taxonomy" id="1220924"/>
    <lineage>
        <taxon>Eukaryota</taxon>
        <taxon>Fungi</taxon>
        <taxon>Dikarya</taxon>
        <taxon>Ascomycota</taxon>
        <taxon>Pezizomycotina</taxon>
        <taxon>Eurotiomycetes</taxon>
        <taxon>Chaetothyriomycetidae</taxon>
        <taxon>Chaetothyriales</taxon>
        <taxon>Cyphellophoraceae</taxon>
        <taxon>Cyphellophora</taxon>
    </lineage>
</organism>
<dbReference type="PANTHER" id="PTHR22946">
    <property type="entry name" value="DIENELACTONE HYDROLASE DOMAIN-CONTAINING PROTEIN-RELATED"/>
    <property type="match status" value="1"/>
</dbReference>
<dbReference type="VEuPathDB" id="FungiDB:HMPREF1541_08561"/>
<evidence type="ECO:0000313" key="4">
    <source>
        <dbReference type="EMBL" id="ETN36284.1"/>
    </source>
</evidence>
<evidence type="ECO:0000256" key="1">
    <source>
        <dbReference type="ARBA" id="ARBA00038115"/>
    </source>
</evidence>
<keyword evidence="5" id="KW-1185">Reference proteome</keyword>
<dbReference type="SUPFAM" id="SSF53474">
    <property type="entry name" value="alpha/beta-Hydrolases"/>
    <property type="match status" value="1"/>
</dbReference>
<protein>
    <recommendedName>
        <fullName evidence="3">AB hydrolase-1 domain-containing protein</fullName>
    </recommendedName>
</protein>
<proteinExistence type="inferred from homology"/>
<dbReference type="InterPro" id="IPR000073">
    <property type="entry name" value="AB_hydrolase_1"/>
</dbReference>
<dbReference type="EMBL" id="KB822725">
    <property type="protein sequence ID" value="ETN36284.1"/>
    <property type="molecule type" value="Genomic_DNA"/>
</dbReference>